<evidence type="ECO:0000313" key="2">
    <source>
        <dbReference type="Proteomes" id="UP001180551"/>
    </source>
</evidence>
<protein>
    <recommendedName>
        <fullName evidence="3">DUF305 domain-containing protein</fullName>
    </recommendedName>
</protein>
<accession>A0ABU2T897</accession>
<comment type="caution">
    <text evidence="1">The sequence shown here is derived from an EMBL/GenBank/DDBJ whole genome shotgun (WGS) entry which is preliminary data.</text>
</comment>
<dbReference type="Proteomes" id="UP001180551">
    <property type="component" value="Unassembled WGS sequence"/>
</dbReference>
<evidence type="ECO:0000313" key="1">
    <source>
        <dbReference type="EMBL" id="MDT0456810.1"/>
    </source>
</evidence>
<evidence type="ECO:0008006" key="3">
    <source>
        <dbReference type="Google" id="ProtNLM"/>
    </source>
</evidence>
<dbReference type="RefSeq" id="WP_311623989.1">
    <property type="nucleotide sequence ID" value="NZ_JAVRFE010000015.1"/>
</dbReference>
<dbReference type="EMBL" id="JAVRFE010000015">
    <property type="protein sequence ID" value="MDT0456810.1"/>
    <property type="molecule type" value="Genomic_DNA"/>
</dbReference>
<sequence length="59" mass="6505">MRPAIRNALEHSAELTRSNRLVDAMSVGEAAINQATEDEQPEIKQWLAEHVGDFTGQDG</sequence>
<gene>
    <name evidence="1" type="ORF">RM550_13870</name>
</gene>
<reference evidence="1" key="1">
    <citation type="submission" date="2024-05" db="EMBL/GenBank/DDBJ databases">
        <title>30 novel species of actinomycetes from the DSMZ collection.</title>
        <authorList>
            <person name="Nouioui I."/>
        </authorList>
    </citation>
    <scope>NUCLEOTIDE SEQUENCE</scope>
    <source>
        <strain evidence="1">DSM 41527</strain>
    </source>
</reference>
<name>A0ABU2T897_9ACTN</name>
<proteinExistence type="predicted"/>
<keyword evidence="2" id="KW-1185">Reference proteome</keyword>
<organism evidence="1 2">
    <name type="scientific">Streptomyces mooreae</name>
    <dbReference type="NCBI Taxonomy" id="3075523"/>
    <lineage>
        <taxon>Bacteria</taxon>
        <taxon>Bacillati</taxon>
        <taxon>Actinomycetota</taxon>
        <taxon>Actinomycetes</taxon>
        <taxon>Kitasatosporales</taxon>
        <taxon>Streptomycetaceae</taxon>
        <taxon>Streptomyces</taxon>
    </lineage>
</organism>